<proteinExistence type="predicted"/>
<dbReference type="Proteomes" id="UP000887578">
    <property type="component" value="Unplaced"/>
</dbReference>
<dbReference type="WBParaSite" id="PDA_v2.g10442.t1">
    <property type="protein sequence ID" value="PDA_v2.g10442.t1"/>
    <property type="gene ID" value="PDA_v2.g10442"/>
</dbReference>
<accession>A0A914P5T4</accession>
<protein>
    <submittedName>
        <fullName evidence="2">Uncharacterized protein</fullName>
    </submittedName>
</protein>
<reference evidence="2" key="1">
    <citation type="submission" date="2022-11" db="UniProtKB">
        <authorList>
            <consortium name="WormBaseParasite"/>
        </authorList>
    </citation>
    <scope>IDENTIFICATION</scope>
</reference>
<evidence type="ECO:0000313" key="1">
    <source>
        <dbReference type="Proteomes" id="UP000887578"/>
    </source>
</evidence>
<sequence>MEELKISACVILFFSNTFCQFLTPALKKIDIQQCLFGETYSTTQNGELVEVVSPLQRILNQSTNLESITFGTLNLPRPYDKLTNVCRRKKLLEANFIVYRHVDVEIIMNFVETQMASKSTLKLLFHISEVAKDFLQTLNSHMQSTTKQPNFKYYSNLYSVVFERH</sequence>
<dbReference type="AlphaFoldDB" id="A0A914P5T4"/>
<evidence type="ECO:0000313" key="2">
    <source>
        <dbReference type="WBParaSite" id="PDA_v2.g10442.t1"/>
    </source>
</evidence>
<organism evidence="1 2">
    <name type="scientific">Panagrolaimus davidi</name>
    <dbReference type="NCBI Taxonomy" id="227884"/>
    <lineage>
        <taxon>Eukaryota</taxon>
        <taxon>Metazoa</taxon>
        <taxon>Ecdysozoa</taxon>
        <taxon>Nematoda</taxon>
        <taxon>Chromadorea</taxon>
        <taxon>Rhabditida</taxon>
        <taxon>Tylenchina</taxon>
        <taxon>Panagrolaimomorpha</taxon>
        <taxon>Panagrolaimoidea</taxon>
        <taxon>Panagrolaimidae</taxon>
        <taxon>Panagrolaimus</taxon>
    </lineage>
</organism>
<name>A0A914P5T4_9BILA</name>
<keyword evidence="1" id="KW-1185">Reference proteome</keyword>